<protein>
    <submittedName>
        <fullName evidence="5">Leucine-responsive regulatory protein</fullName>
    </submittedName>
</protein>
<reference evidence="6" key="1">
    <citation type="submission" date="2015-07" db="EMBL/GenBank/DDBJ databases">
        <authorList>
            <person name="Rodrigo-Torres Lidia"/>
            <person name="Arahal R.David."/>
        </authorList>
    </citation>
    <scope>NUCLEOTIDE SEQUENCE [LARGE SCALE GENOMIC DNA]</scope>
    <source>
        <strain evidence="6">CECT 5096</strain>
    </source>
</reference>
<keyword evidence="2" id="KW-0238">DNA-binding</keyword>
<dbReference type="InterPro" id="IPR011991">
    <property type="entry name" value="ArsR-like_HTH"/>
</dbReference>
<organism evidence="5 6">
    <name type="scientific">Roseibium album</name>
    <dbReference type="NCBI Taxonomy" id="311410"/>
    <lineage>
        <taxon>Bacteria</taxon>
        <taxon>Pseudomonadati</taxon>
        <taxon>Pseudomonadota</taxon>
        <taxon>Alphaproteobacteria</taxon>
        <taxon>Hyphomicrobiales</taxon>
        <taxon>Stappiaceae</taxon>
        <taxon>Roseibium</taxon>
    </lineage>
</organism>
<dbReference type="CDD" id="cd00090">
    <property type="entry name" value="HTH_ARSR"/>
    <property type="match status" value="1"/>
</dbReference>
<evidence type="ECO:0000259" key="4">
    <source>
        <dbReference type="PROSITE" id="PS50956"/>
    </source>
</evidence>
<evidence type="ECO:0000256" key="2">
    <source>
        <dbReference type="ARBA" id="ARBA00023125"/>
    </source>
</evidence>
<keyword evidence="6" id="KW-1185">Reference proteome</keyword>
<evidence type="ECO:0000313" key="6">
    <source>
        <dbReference type="Proteomes" id="UP000049983"/>
    </source>
</evidence>
<dbReference type="GeneID" id="97670996"/>
<feature type="domain" description="HTH asnC-type" evidence="4">
    <location>
        <begin position="6"/>
        <end position="67"/>
    </location>
</feature>
<dbReference type="PANTHER" id="PTHR30154:SF34">
    <property type="entry name" value="TRANSCRIPTIONAL REGULATOR AZLB"/>
    <property type="match status" value="1"/>
</dbReference>
<dbReference type="GO" id="GO:0043200">
    <property type="term" value="P:response to amino acid"/>
    <property type="evidence" value="ECO:0007669"/>
    <property type="project" value="TreeGrafter"/>
</dbReference>
<dbReference type="PANTHER" id="PTHR30154">
    <property type="entry name" value="LEUCINE-RESPONSIVE REGULATORY PROTEIN"/>
    <property type="match status" value="1"/>
</dbReference>
<dbReference type="InterPro" id="IPR019887">
    <property type="entry name" value="Tscrpt_reg_AsnC/Lrp_C"/>
</dbReference>
<dbReference type="Gene3D" id="3.30.70.920">
    <property type="match status" value="1"/>
</dbReference>
<dbReference type="GO" id="GO:0006355">
    <property type="term" value="P:regulation of DNA-templated transcription"/>
    <property type="evidence" value="ECO:0007669"/>
    <property type="project" value="UniProtKB-ARBA"/>
</dbReference>
<keyword evidence="3" id="KW-0804">Transcription</keyword>
<sequence length="173" mass="19180">MIGLKLDDRDLKILSILSREGRLAKADLAKRVNLSPTPLWERLKRLEKAGIIRGYSAEISLKGVAAHIEVFVTVELENHRAESFQTFERTINHHDEIVACWAIGGGFDYVLQVITKDIDSYQRLIDTLLDGKIGLARYYTYVVTKQVKLRGAPPFGILLGNSPGDEAAGSDGS</sequence>
<name>A0A0M6ZRK1_9HYPH</name>
<dbReference type="Gene3D" id="1.10.10.10">
    <property type="entry name" value="Winged helix-like DNA-binding domain superfamily/Winged helix DNA-binding domain"/>
    <property type="match status" value="1"/>
</dbReference>
<dbReference type="Pfam" id="PF13412">
    <property type="entry name" value="HTH_24"/>
    <property type="match status" value="1"/>
</dbReference>
<dbReference type="PROSITE" id="PS50956">
    <property type="entry name" value="HTH_ASNC_2"/>
    <property type="match status" value="1"/>
</dbReference>
<dbReference type="SUPFAM" id="SSF54909">
    <property type="entry name" value="Dimeric alpha+beta barrel"/>
    <property type="match status" value="1"/>
</dbReference>
<dbReference type="Proteomes" id="UP000049983">
    <property type="component" value="Unassembled WGS sequence"/>
</dbReference>
<dbReference type="STRING" id="311410.LA5095_00518"/>
<dbReference type="InterPro" id="IPR036388">
    <property type="entry name" value="WH-like_DNA-bd_sf"/>
</dbReference>
<evidence type="ECO:0000256" key="1">
    <source>
        <dbReference type="ARBA" id="ARBA00023015"/>
    </source>
</evidence>
<dbReference type="PRINTS" id="PR00033">
    <property type="entry name" value="HTHASNC"/>
</dbReference>
<keyword evidence="1" id="KW-0805">Transcription regulation</keyword>
<dbReference type="InterPro" id="IPR019888">
    <property type="entry name" value="Tscrpt_reg_AsnC-like"/>
</dbReference>
<dbReference type="EMBL" id="CXWC01000011">
    <property type="protein sequence ID" value="CTQ73449.1"/>
    <property type="molecule type" value="Genomic_DNA"/>
</dbReference>
<gene>
    <name evidence="5" type="primary">lrp_11</name>
    <name evidence="5" type="ORF">LA5096_03658</name>
</gene>
<dbReference type="SUPFAM" id="SSF46785">
    <property type="entry name" value="Winged helix' DNA-binding domain"/>
    <property type="match status" value="1"/>
</dbReference>
<dbReference type="InterPro" id="IPR011008">
    <property type="entry name" value="Dimeric_a/b-barrel"/>
</dbReference>
<accession>A0A0M6ZRK1</accession>
<dbReference type="InterPro" id="IPR019885">
    <property type="entry name" value="Tscrpt_reg_HTH_AsnC-type_CS"/>
</dbReference>
<dbReference type="AlphaFoldDB" id="A0A0M6ZRK1"/>
<dbReference type="GO" id="GO:0043565">
    <property type="term" value="F:sequence-specific DNA binding"/>
    <property type="evidence" value="ECO:0007669"/>
    <property type="project" value="InterPro"/>
</dbReference>
<dbReference type="GO" id="GO:0005829">
    <property type="term" value="C:cytosol"/>
    <property type="evidence" value="ECO:0007669"/>
    <property type="project" value="TreeGrafter"/>
</dbReference>
<dbReference type="InterPro" id="IPR000485">
    <property type="entry name" value="AsnC-type_HTH_dom"/>
</dbReference>
<dbReference type="SMART" id="SM00344">
    <property type="entry name" value="HTH_ASNC"/>
    <property type="match status" value="1"/>
</dbReference>
<dbReference type="InterPro" id="IPR036390">
    <property type="entry name" value="WH_DNA-bd_sf"/>
</dbReference>
<evidence type="ECO:0000313" key="5">
    <source>
        <dbReference type="EMBL" id="CTQ73449.1"/>
    </source>
</evidence>
<dbReference type="PROSITE" id="PS00519">
    <property type="entry name" value="HTH_ASNC_1"/>
    <property type="match status" value="1"/>
</dbReference>
<evidence type="ECO:0000256" key="3">
    <source>
        <dbReference type="ARBA" id="ARBA00023163"/>
    </source>
</evidence>
<proteinExistence type="predicted"/>
<dbReference type="Pfam" id="PF01037">
    <property type="entry name" value="AsnC_trans_reg"/>
    <property type="match status" value="1"/>
</dbReference>
<dbReference type="RefSeq" id="WP_173937345.1">
    <property type="nucleotide sequence ID" value="NZ_CANMGD010000001.1"/>
</dbReference>